<sequence>MPLAPEDEPPTRPPPVPPPAQYPAPPPPPATTTRDAIDVVFVGALGPRTVPLPAVDVTFDAVLA</sequence>
<reference evidence="2" key="1">
    <citation type="submission" date="2020-05" db="EMBL/GenBank/DDBJ databases">
        <authorList>
            <person name="Chiriac C."/>
            <person name="Salcher M."/>
            <person name="Ghai R."/>
            <person name="Kavagutti S V."/>
        </authorList>
    </citation>
    <scope>NUCLEOTIDE SEQUENCE</scope>
</reference>
<dbReference type="EMBL" id="CAFBPA010000105">
    <property type="protein sequence ID" value="CAB5005644.1"/>
    <property type="molecule type" value="Genomic_DNA"/>
</dbReference>
<evidence type="ECO:0000256" key="1">
    <source>
        <dbReference type="SAM" id="MobiDB-lite"/>
    </source>
</evidence>
<feature type="compositionally biased region" description="Pro residues" evidence="1">
    <location>
        <begin position="11"/>
        <end position="30"/>
    </location>
</feature>
<dbReference type="AlphaFoldDB" id="A0A6J7PUC3"/>
<feature type="region of interest" description="Disordered" evidence="1">
    <location>
        <begin position="1"/>
        <end position="34"/>
    </location>
</feature>
<organism evidence="2">
    <name type="scientific">freshwater metagenome</name>
    <dbReference type="NCBI Taxonomy" id="449393"/>
    <lineage>
        <taxon>unclassified sequences</taxon>
        <taxon>metagenomes</taxon>
        <taxon>ecological metagenomes</taxon>
    </lineage>
</organism>
<protein>
    <submittedName>
        <fullName evidence="2">Unannotated protein</fullName>
    </submittedName>
</protein>
<proteinExistence type="predicted"/>
<name>A0A6J7PUC3_9ZZZZ</name>
<gene>
    <name evidence="2" type="ORF">UFOPK4043_00801</name>
</gene>
<accession>A0A6J7PUC3</accession>
<evidence type="ECO:0000313" key="2">
    <source>
        <dbReference type="EMBL" id="CAB5005644.1"/>
    </source>
</evidence>